<dbReference type="AlphaFoldDB" id="A0A363UJ83"/>
<dbReference type="PIRSF" id="PIRSF030962">
    <property type="entry name" value="Dehydrase_ECs4332_prd"/>
    <property type="match status" value="1"/>
</dbReference>
<proteinExistence type="predicted"/>
<organism evidence="2 3">
    <name type="scientific">Abyssibacter profundi</name>
    <dbReference type="NCBI Taxonomy" id="2182787"/>
    <lineage>
        <taxon>Bacteria</taxon>
        <taxon>Pseudomonadati</taxon>
        <taxon>Pseudomonadota</taxon>
        <taxon>Gammaproteobacteria</taxon>
        <taxon>Chromatiales</taxon>
        <taxon>Oceanococcaceae</taxon>
        <taxon>Abyssibacter</taxon>
    </lineage>
</organism>
<evidence type="ECO:0000313" key="3">
    <source>
        <dbReference type="Proteomes" id="UP000251800"/>
    </source>
</evidence>
<reference evidence="2 3" key="1">
    <citation type="submission" date="2018-05" db="EMBL/GenBank/DDBJ databases">
        <title>Abyssibacter profundi OUC007T gen. nov., sp. nov, a marine bacterium isolated from seawater of the Mariana Trench.</title>
        <authorList>
            <person name="Zhou S."/>
        </authorList>
    </citation>
    <scope>NUCLEOTIDE SEQUENCE [LARGE SCALE GENOMIC DNA]</scope>
    <source>
        <strain evidence="2 3">OUC007</strain>
    </source>
</reference>
<dbReference type="OrthoDB" id="9787658at2"/>
<dbReference type="Pfam" id="PF22818">
    <property type="entry name" value="ApeI-like"/>
    <property type="match status" value="1"/>
</dbReference>
<dbReference type="InterPro" id="IPR029069">
    <property type="entry name" value="HotDog_dom_sf"/>
</dbReference>
<gene>
    <name evidence="2" type="ORF">DEH80_11875</name>
</gene>
<dbReference type="Proteomes" id="UP000251800">
    <property type="component" value="Unassembled WGS sequence"/>
</dbReference>
<dbReference type="Gene3D" id="3.10.129.10">
    <property type="entry name" value="Hotdog Thioesterase"/>
    <property type="match status" value="1"/>
</dbReference>
<dbReference type="EMBL" id="QEQK01000010">
    <property type="protein sequence ID" value="PWN55486.1"/>
    <property type="molecule type" value="Genomic_DNA"/>
</dbReference>
<protein>
    <submittedName>
        <fullName evidence="2">Thioester dehydrase</fullName>
    </submittedName>
</protein>
<evidence type="ECO:0000259" key="1">
    <source>
        <dbReference type="Pfam" id="PF22818"/>
    </source>
</evidence>
<dbReference type="RefSeq" id="WP_109720724.1">
    <property type="nucleotide sequence ID" value="NZ_QEQK01000010.1"/>
</dbReference>
<evidence type="ECO:0000313" key="2">
    <source>
        <dbReference type="EMBL" id="PWN55486.1"/>
    </source>
</evidence>
<accession>A0A363UJ83</accession>
<dbReference type="SUPFAM" id="SSF54637">
    <property type="entry name" value="Thioesterase/thiol ester dehydrase-isomerase"/>
    <property type="match status" value="1"/>
</dbReference>
<keyword evidence="3" id="KW-1185">Reference proteome</keyword>
<feature type="domain" description="ApeI dehydratase-like" evidence="1">
    <location>
        <begin position="21"/>
        <end position="114"/>
    </location>
</feature>
<name>A0A363UJ83_9GAMM</name>
<dbReference type="InterPro" id="IPR054545">
    <property type="entry name" value="ApeI-like"/>
</dbReference>
<dbReference type="InterPro" id="IPR016962">
    <property type="entry name" value="Dehydrase_ECs4332_prd"/>
</dbReference>
<sequence>MTAVRWTTLPIEQRRSEHGLELVCHWQIPEHLAYFRGHFTQTPIVPGVALTHWAIRTSCEHFDQAPHVASIANLKFHHVLTPHDEVTLTLQHNPEAGSTRFRYAQGERTYASGRINWR</sequence>
<comment type="caution">
    <text evidence="2">The sequence shown here is derived from an EMBL/GenBank/DDBJ whole genome shotgun (WGS) entry which is preliminary data.</text>
</comment>